<sequence length="1169" mass="127692">MATTKMAAAQEASEAEQHWLEAKKITHSMVKKLEQIDKDESGSKKLLAELESIEHLLESLRLACMATTFTDFKFAHQNRVLDRLWHVHTLISTEYKKGLHRHRGHGQIVQFRTIEKQYAKHLKTAQYFYKGFIERLSARYRLRSLQRVAHTMQSGNLKISDVIDAEEAQLSHELTVACYRTVLHMGDIARYRLNASRQRGHNPDVAMTYYALAQDLMPEEGDAHHQMAVVLAEQRRDFDVVYHFLRSWSVQKPFALAPKNLASEFKKLLQPPSNSRKQGNAPPDAYDMFGSWLVRLHANYFKGEEFSSQSELEREVLHRWEALLKKAEQPAYLQKAVLMNIAAYDIALRRVQEEWTAASSQSCQFVLQFIVRAILVISRVLEKEAEHLLEEPAPKDTTEATPVTTPAKKQSPPPATNEKNEKHDKNEKNPKTNGRNRAAGNNAKAAAATAAANSDSNKQVKKNSVSRTCLSLFRICIAWISIHKEDLVKFEEYLTPYIADMHRSVTRCLTLFIDFLANTDASPATYLFPEDVEVIGLAPLDGWTALHEGDATTPYKPHFDEEGVERKNAKYETMARVYDIVECTVGLVSYTPFPWTLKTVQVDGRETTNICYSEERSSTSMVSMPPTAPAISSSYVTASAIPDTACTSPALMHPVQASSNGRETRQQTQRRPEAIPVSPVQAARAPVIQANHLFAQPVIDQSAVGQPIGVPTIAAQHTVSRPIAPRRVSYKDMDDDDFLPGSMKEPPSAPINPNASSYHMSANESSANSELDFLESAAYSRVANFLSPPELHSHPAQTSPLQSSLPPPSSYGMHTSTIENVFGQLQTPSSIGVGAVPTTTAGTSKPIPSSPWGGSSYLNSLAYYPQQQQQSPYGVGGLDRLPTSIEDQLAYLTLAKQQERQRAAAAATSAATSAVPMSAPSLSYGMDSSRGFPSALSPVGAANQQQQQHSPLGAHNEGAPGGFNNPWATNSAGGGGSLQNGGRLLPQQLQQAQAASLGIGSAMGMGGGMGLGGSHQAPGSSPAMLYSSNFSMNNSMPPVQSPLGGGGGGGGGGGSLPNNSSGMHDPYAEIQHLQQQHQQLLQAQQRLEQDIAAAAAFNGYCGGERAAPYNNMWQDASTAWGRGIPTNKDDPTHFRNVVRHSGLMEDTNAYDRNALLSALDDKNGPGHQR</sequence>
<evidence type="ECO:0000259" key="3">
    <source>
        <dbReference type="Pfam" id="PF10373"/>
    </source>
</evidence>
<dbReference type="Proteomes" id="UP001642482">
    <property type="component" value="Unassembled WGS sequence"/>
</dbReference>
<name>A0ABP0B1F8_9PEZI</name>
<feature type="compositionally biased region" description="Low complexity" evidence="2">
    <location>
        <begin position="431"/>
        <end position="453"/>
    </location>
</feature>
<comment type="function">
    <text evidence="1">Plays a role in nonsense-mediated mRNA decay.</text>
</comment>
<feature type="compositionally biased region" description="Basic and acidic residues" evidence="2">
    <location>
        <begin position="418"/>
        <end position="430"/>
    </location>
</feature>
<feature type="region of interest" description="Disordered" evidence="2">
    <location>
        <begin position="1029"/>
        <end position="1065"/>
    </location>
</feature>
<dbReference type="Pfam" id="PF10374">
    <property type="entry name" value="EST1"/>
    <property type="match status" value="1"/>
</dbReference>
<evidence type="ECO:0000313" key="5">
    <source>
        <dbReference type="EMBL" id="CAK7213164.1"/>
    </source>
</evidence>
<feature type="region of interest" description="Disordered" evidence="2">
    <location>
        <begin position="390"/>
        <end position="459"/>
    </location>
</feature>
<feature type="compositionally biased region" description="Polar residues" evidence="2">
    <location>
        <begin position="399"/>
        <end position="408"/>
    </location>
</feature>
<dbReference type="PANTHER" id="PTHR15696">
    <property type="entry name" value="SMG-7 SUPPRESSOR WITH MORPHOLOGICAL EFFECT ON GENITALIA PROTEIN 7"/>
    <property type="match status" value="1"/>
</dbReference>
<dbReference type="InterPro" id="IPR018834">
    <property type="entry name" value="DNA/RNA-bd_Est1-type"/>
</dbReference>
<feature type="compositionally biased region" description="Low complexity" evidence="2">
    <location>
        <begin position="795"/>
        <end position="804"/>
    </location>
</feature>
<protein>
    <recommendedName>
        <fullName evidence="1">Nonsense-mediated mRNA decay factor</fullName>
    </recommendedName>
</protein>
<keyword evidence="6" id="KW-1185">Reference proteome</keyword>
<gene>
    <name evidence="5" type="ORF">SEUCBS140593_001754</name>
</gene>
<keyword evidence="1" id="KW-0539">Nucleus</keyword>
<evidence type="ECO:0000259" key="4">
    <source>
        <dbReference type="Pfam" id="PF10374"/>
    </source>
</evidence>
<dbReference type="Gene3D" id="1.25.40.10">
    <property type="entry name" value="Tetratricopeptide repeat domain"/>
    <property type="match status" value="1"/>
</dbReference>
<dbReference type="InterPro" id="IPR011990">
    <property type="entry name" value="TPR-like_helical_dom_sf"/>
</dbReference>
<evidence type="ECO:0000256" key="2">
    <source>
        <dbReference type="SAM" id="MobiDB-lite"/>
    </source>
</evidence>
<feature type="domain" description="Telomerase activating protein Est1-like N-terminal" evidence="4">
    <location>
        <begin position="80"/>
        <end position="194"/>
    </location>
</feature>
<dbReference type="InterPro" id="IPR045153">
    <property type="entry name" value="Est1/Ebs1-like"/>
</dbReference>
<comment type="caution">
    <text evidence="5">The sequence shown here is derived from an EMBL/GenBank/DDBJ whole genome shotgun (WGS) entry which is preliminary data.</text>
</comment>
<feature type="region of interest" description="Disordered" evidence="2">
    <location>
        <begin position="935"/>
        <end position="982"/>
    </location>
</feature>
<evidence type="ECO:0000313" key="6">
    <source>
        <dbReference type="Proteomes" id="UP001642482"/>
    </source>
</evidence>
<dbReference type="PANTHER" id="PTHR15696:SF36">
    <property type="entry name" value="NONSENSE-MEDIATED MRNA DECAY FACTOR"/>
    <property type="match status" value="1"/>
</dbReference>
<keyword evidence="1" id="KW-0866">Nonsense-mediated mRNA decay</keyword>
<dbReference type="Pfam" id="PF10373">
    <property type="entry name" value="EST1_DNA_bind"/>
    <property type="match status" value="1"/>
</dbReference>
<feature type="region of interest" description="Disordered" evidence="2">
    <location>
        <begin position="656"/>
        <end position="677"/>
    </location>
</feature>
<feature type="domain" description="DNA/RNA-binding" evidence="3">
    <location>
        <begin position="206"/>
        <end position="540"/>
    </location>
</feature>
<organism evidence="5 6">
    <name type="scientific">Sporothrix eucalyptigena</name>
    <dbReference type="NCBI Taxonomy" id="1812306"/>
    <lineage>
        <taxon>Eukaryota</taxon>
        <taxon>Fungi</taxon>
        <taxon>Dikarya</taxon>
        <taxon>Ascomycota</taxon>
        <taxon>Pezizomycotina</taxon>
        <taxon>Sordariomycetes</taxon>
        <taxon>Sordariomycetidae</taxon>
        <taxon>Ophiostomatales</taxon>
        <taxon>Ophiostomataceae</taxon>
        <taxon>Sporothrix</taxon>
    </lineage>
</organism>
<comment type="subcellular location">
    <subcellularLocation>
        <location evidence="1">Nucleus</location>
    </subcellularLocation>
</comment>
<accession>A0ABP0B1F8</accession>
<dbReference type="InterPro" id="IPR019458">
    <property type="entry name" value="Est1-like_N"/>
</dbReference>
<feature type="compositionally biased region" description="Basic and acidic residues" evidence="2">
    <location>
        <begin position="662"/>
        <end position="673"/>
    </location>
</feature>
<feature type="region of interest" description="Disordered" evidence="2">
    <location>
        <begin position="790"/>
        <end position="812"/>
    </location>
</feature>
<dbReference type="EMBL" id="CAWUHD010000010">
    <property type="protein sequence ID" value="CAK7213164.1"/>
    <property type="molecule type" value="Genomic_DNA"/>
</dbReference>
<proteinExistence type="predicted"/>
<reference evidence="5 6" key="1">
    <citation type="submission" date="2024-01" db="EMBL/GenBank/DDBJ databases">
        <authorList>
            <person name="Allen C."/>
            <person name="Tagirdzhanova G."/>
        </authorList>
    </citation>
    <scope>NUCLEOTIDE SEQUENCE [LARGE SCALE GENOMIC DNA]</scope>
</reference>
<evidence type="ECO:0000256" key="1">
    <source>
        <dbReference type="RuleBase" id="RU369098"/>
    </source>
</evidence>
<feature type="region of interest" description="Disordered" evidence="2">
    <location>
        <begin position="741"/>
        <end position="763"/>
    </location>
</feature>
<feature type="compositionally biased region" description="Gly residues" evidence="2">
    <location>
        <begin position="1043"/>
        <end position="1055"/>
    </location>
</feature>
<dbReference type="SUPFAM" id="SSF48452">
    <property type="entry name" value="TPR-like"/>
    <property type="match status" value="1"/>
</dbReference>